<reference evidence="2" key="1">
    <citation type="submission" date="2020-02" db="EMBL/GenBank/DDBJ databases">
        <authorList>
            <person name="Meier V. D."/>
        </authorList>
    </citation>
    <scope>NUCLEOTIDE SEQUENCE</scope>
    <source>
        <strain evidence="2">AVDCRST_MAG02</strain>
    </source>
</reference>
<accession>A0A6J4RQ88</accession>
<dbReference type="EMBL" id="CADCVH010000110">
    <property type="protein sequence ID" value="CAA9475139.1"/>
    <property type="molecule type" value="Genomic_DNA"/>
</dbReference>
<dbReference type="PANTHER" id="PTHR33498:SF1">
    <property type="entry name" value="TRANSPOSASE FOR INSERTION SEQUENCE ELEMENT IS1557"/>
    <property type="match status" value="1"/>
</dbReference>
<evidence type="ECO:0000259" key="1">
    <source>
        <dbReference type="PROSITE" id="PS50531"/>
    </source>
</evidence>
<dbReference type="AlphaFoldDB" id="A0A6J4RQ88"/>
<dbReference type="InterPro" id="IPR047951">
    <property type="entry name" value="Transpos_ISL3"/>
</dbReference>
<dbReference type="NCBIfam" id="NF033550">
    <property type="entry name" value="transpos_ISL3"/>
    <property type="match status" value="1"/>
</dbReference>
<feature type="domain" description="HTH IS21-type" evidence="1">
    <location>
        <begin position="231"/>
        <end position="294"/>
    </location>
</feature>
<dbReference type="PROSITE" id="PS50531">
    <property type="entry name" value="HTH_IS21"/>
    <property type="match status" value="1"/>
</dbReference>
<dbReference type="PANTHER" id="PTHR33498">
    <property type="entry name" value="TRANSPOSASE FOR INSERTION SEQUENCE ELEMENT IS1557"/>
    <property type="match status" value="1"/>
</dbReference>
<evidence type="ECO:0000313" key="2">
    <source>
        <dbReference type="EMBL" id="CAA9475139.1"/>
    </source>
</evidence>
<organism evidence="2">
    <name type="scientific">uncultured Rubrobacteraceae bacterium</name>
    <dbReference type="NCBI Taxonomy" id="349277"/>
    <lineage>
        <taxon>Bacteria</taxon>
        <taxon>Bacillati</taxon>
        <taxon>Actinomycetota</taxon>
        <taxon>Rubrobacteria</taxon>
        <taxon>Rubrobacterales</taxon>
        <taxon>Rubrobacteraceae</taxon>
        <taxon>environmental samples</taxon>
    </lineage>
</organism>
<gene>
    <name evidence="2" type="ORF">AVDCRST_MAG02-4048</name>
</gene>
<sequence>MKLVLRVRKFFCRVPSCARRVFAERLPEVVAPWARTTERLTVLLRAVAFALGGEAGARLAKRIGLATSPATLISLIRRTPLPDPSPARVLGVDDWARRKGKSYGTALVDLEKHRLTELLPDRESETFARWLRANPGAEVISRDRGERYAAGGRRGAPEATHVADRWHLLSNWREATERVFDRYRGRVKQVIVAAPELAGKPATAVLPAKGVNRRRKYLEKQRARAQAKRLARYEEIRKRHARGKYLTTIAHDLGIDYKTARKYALSDECPTRKPHKRSRKRLLEPYEPYLRARWKEGCKNGRGLYREIRAHGYPGSRTQVADFVARLRTEENGKKPQAPSAAGEPLTPHRAAMLLLRRPERCDEAEHQARAELGNVHPEVGLAVGLAVGFTERFVEIVRERRGGELGRWLSDAEASGVREIRQFAHKVRRDEAAVEAGCKLPWSNGQTEGQITKLKAIKRSMYGRAKFDLLRQRALYAA</sequence>
<dbReference type="Pfam" id="PF01610">
    <property type="entry name" value="DDE_Tnp_ISL3"/>
    <property type="match status" value="2"/>
</dbReference>
<dbReference type="InterPro" id="IPR002560">
    <property type="entry name" value="Transposase_DDE"/>
</dbReference>
<protein>
    <submittedName>
        <fullName evidence="2">Mobile element protein</fullName>
    </submittedName>
</protein>
<name>A0A6J4RQ88_9ACTN</name>
<dbReference type="InterPro" id="IPR017894">
    <property type="entry name" value="HTH_IS21_transposase_type"/>
</dbReference>
<proteinExistence type="predicted"/>